<dbReference type="AlphaFoldDB" id="A0A8J6JCF0"/>
<dbReference type="Proteomes" id="UP000628736">
    <property type="component" value="Unassembled WGS sequence"/>
</dbReference>
<evidence type="ECO:0000313" key="3">
    <source>
        <dbReference type="Proteomes" id="UP000628736"/>
    </source>
</evidence>
<dbReference type="EMBL" id="JACOPO010000010">
    <property type="protein sequence ID" value="MBC5723573.1"/>
    <property type="molecule type" value="Genomic_DNA"/>
</dbReference>
<protein>
    <submittedName>
        <fullName evidence="2">Uncharacterized protein</fullName>
    </submittedName>
</protein>
<evidence type="ECO:0000256" key="1">
    <source>
        <dbReference type="SAM" id="SignalP"/>
    </source>
</evidence>
<gene>
    <name evidence="2" type="ORF">H8S11_12205</name>
</gene>
<name>A0A8J6JCF0_9FIRM</name>
<evidence type="ECO:0000313" key="2">
    <source>
        <dbReference type="EMBL" id="MBC5723573.1"/>
    </source>
</evidence>
<feature type="signal peptide" evidence="1">
    <location>
        <begin position="1"/>
        <end position="28"/>
    </location>
</feature>
<accession>A0A8J6JCF0</accession>
<comment type="caution">
    <text evidence="2">The sequence shown here is derived from an EMBL/GenBank/DDBJ whole genome shotgun (WGS) entry which is preliminary data.</text>
</comment>
<dbReference type="RefSeq" id="WP_147570901.1">
    <property type="nucleotide sequence ID" value="NZ_JACOPO010000010.1"/>
</dbReference>
<organism evidence="2 3">
    <name type="scientific">Flintibacter hominis</name>
    <dbReference type="NCBI Taxonomy" id="2763048"/>
    <lineage>
        <taxon>Bacteria</taxon>
        <taxon>Bacillati</taxon>
        <taxon>Bacillota</taxon>
        <taxon>Clostridia</taxon>
        <taxon>Eubacteriales</taxon>
        <taxon>Flintibacter</taxon>
    </lineage>
</organism>
<keyword evidence="3" id="KW-1185">Reference proteome</keyword>
<keyword evidence="1" id="KW-0732">Signal</keyword>
<sequence>MKKSRRWTLAAGTAILAALCLGAGVVLAANGDQNDPLVTMSYLDETVIPEVVAKVEENTKVRQQELSTQLAAQIAKYQQEIEAAGGSAGSGSASYTLVTMTSGQTMALEVGCEVLLRVGSATVQSNTSPALIDISTGGTVNSGASLTKNHLYMSTIPDRTLKAAASDVKLLVRGGWSVS</sequence>
<feature type="chain" id="PRO_5035273258" evidence="1">
    <location>
        <begin position="29"/>
        <end position="179"/>
    </location>
</feature>
<reference evidence="2" key="1">
    <citation type="submission" date="2020-08" db="EMBL/GenBank/DDBJ databases">
        <title>Genome public.</title>
        <authorList>
            <person name="Liu C."/>
            <person name="Sun Q."/>
        </authorList>
    </citation>
    <scope>NUCLEOTIDE SEQUENCE</scope>
    <source>
        <strain evidence="2">NSJ-23</strain>
    </source>
</reference>
<proteinExistence type="predicted"/>